<feature type="transmembrane region" description="Helical" evidence="3">
    <location>
        <begin position="176"/>
        <end position="199"/>
    </location>
</feature>
<feature type="transmembrane region" description="Helical" evidence="3">
    <location>
        <begin position="211"/>
        <end position="232"/>
    </location>
</feature>
<dbReference type="GO" id="GO:0052621">
    <property type="term" value="F:diguanylate cyclase activity"/>
    <property type="evidence" value="ECO:0007669"/>
    <property type="project" value="UniProtKB-EC"/>
</dbReference>
<evidence type="ECO:0000259" key="5">
    <source>
        <dbReference type="PROSITE" id="PS50887"/>
    </source>
</evidence>
<dbReference type="InterPro" id="IPR050469">
    <property type="entry name" value="Diguanylate_Cyclase"/>
</dbReference>
<gene>
    <name evidence="6" type="ORF">GGR89_000717</name>
</gene>
<feature type="domain" description="GGDEF" evidence="5">
    <location>
        <begin position="430"/>
        <end position="557"/>
    </location>
</feature>
<evidence type="ECO:0000256" key="2">
    <source>
        <dbReference type="ARBA" id="ARBA00034247"/>
    </source>
</evidence>
<evidence type="ECO:0000256" key="1">
    <source>
        <dbReference type="ARBA" id="ARBA00012528"/>
    </source>
</evidence>
<sequence>MVSAFSRRLLCIALVAVLACIVPPAHAQAGVAGQPLGVCLLADKGQREDELIRHPERFDCTTPQHRFGSGDFWAMTSVIDRRSTFATPLVIRFGSVWQDGLTIHLVYADDAIRSWRSDARGIAPLIQLGAIAQLPIPVRDPALVRVLFHVDNAANARGILLGPRIATLAEGDAANLGLAALYAFFAGMSLALIVYNLALWCAMRHRFQLHYCLLLAALLGYTITSSGALAWLAPALANNDRLRLNYLFMGLAGGAAALFTRSFFEDKDLPSWVGRCSNVIAMAVPLSAFGVAAFGAINLRIADLLYALTIVGLLAIVVPTLWGAWYQRSRFLWLFAVAWSAPILLAVLRVLNSLHLIGWNFWIDNSTVVSMGAEALISSLAVAYRIKFLRDERDAAITREVVARKLADIDPLTGLLNRRAFLHQAIGRVEHQQLLLVDIDHFKRVNETLGHDGGDEVLRLFAVALRHAAPDPVLIARMGGEEFALLTPATQRIEPEALLASLRRVRMPFDLTITSSIGTCTGTLASDLDWKALYRCADSALFEAKAAGRDRARALRLDAA</sequence>
<dbReference type="SMART" id="SM00267">
    <property type="entry name" value="GGDEF"/>
    <property type="match status" value="1"/>
</dbReference>
<dbReference type="InterPro" id="IPR029787">
    <property type="entry name" value="Nucleotide_cyclase"/>
</dbReference>
<dbReference type="RefSeq" id="WP_164542635.1">
    <property type="nucleotide sequence ID" value="NZ_BAAADY010000030.1"/>
</dbReference>
<evidence type="ECO:0000313" key="6">
    <source>
        <dbReference type="EMBL" id="NJB96417.1"/>
    </source>
</evidence>
<dbReference type="PANTHER" id="PTHR45138:SF9">
    <property type="entry name" value="DIGUANYLATE CYCLASE DGCM-RELATED"/>
    <property type="match status" value="1"/>
</dbReference>
<keyword evidence="7" id="KW-1185">Reference proteome</keyword>
<keyword evidence="3" id="KW-0812">Transmembrane</keyword>
<organism evidence="6 7">
    <name type="scientific">Sphingomonas trueperi</name>
    <dbReference type="NCBI Taxonomy" id="53317"/>
    <lineage>
        <taxon>Bacteria</taxon>
        <taxon>Pseudomonadati</taxon>
        <taxon>Pseudomonadota</taxon>
        <taxon>Alphaproteobacteria</taxon>
        <taxon>Sphingomonadales</taxon>
        <taxon>Sphingomonadaceae</taxon>
        <taxon>Sphingomonas</taxon>
    </lineage>
</organism>
<dbReference type="AlphaFoldDB" id="A0A7X5XWK1"/>
<dbReference type="InterPro" id="IPR000160">
    <property type="entry name" value="GGDEF_dom"/>
</dbReference>
<feature type="transmembrane region" description="Helical" evidence="3">
    <location>
        <begin position="331"/>
        <end position="351"/>
    </location>
</feature>
<dbReference type="EC" id="2.7.7.65" evidence="1"/>
<evidence type="ECO:0000256" key="3">
    <source>
        <dbReference type="SAM" id="Phobius"/>
    </source>
</evidence>
<evidence type="ECO:0000256" key="4">
    <source>
        <dbReference type="SAM" id="SignalP"/>
    </source>
</evidence>
<feature type="chain" id="PRO_5031533478" description="diguanylate cyclase" evidence="4">
    <location>
        <begin position="28"/>
        <end position="560"/>
    </location>
</feature>
<reference evidence="6 7" key="1">
    <citation type="submission" date="2020-03" db="EMBL/GenBank/DDBJ databases">
        <title>Genomic Encyclopedia of Type Strains, Phase IV (KMG-IV): sequencing the most valuable type-strain genomes for metagenomic binning, comparative biology and taxonomic classification.</title>
        <authorList>
            <person name="Goeker M."/>
        </authorList>
    </citation>
    <scope>NUCLEOTIDE SEQUENCE [LARGE SCALE GENOMIC DNA]</scope>
    <source>
        <strain evidence="6 7">DSM 7225</strain>
    </source>
</reference>
<comment type="caution">
    <text evidence="6">The sequence shown here is derived from an EMBL/GenBank/DDBJ whole genome shotgun (WGS) entry which is preliminary data.</text>
</comment>
<keyword evidence="3" id="KW-0472">Membrane</keyword>
<keyword evidence="3" id="KW-1133">Transmembrane helix</keyword>
<dbReference type="GO" id="GO:0043709">
    <property type="term" value="P:cell adhesion involved in single-species biofilm formation"/>
    <property type="evidence" value="ECO:0007669"/>
    <property type="project" value="TreeGrafter"/>
</dbReference>
<name>A0A7X5XWK1_9SPHN</name>
<accession>A0A7X5XWK1</accession>
<dbReference type="InterPro" id="IPR043128">
    <property type="entry name" value="Rev_trsase/Diguanyl_cyclase"/>
</dbReference>
<dbReference type="PANTHER" id="PTHR45138">
    <property type="entry name" value="REGULATORY COMPONENTS OF SENSORY TRANSDUCTION SYSTEM"/>
    <property type="match status" value="1"/>
</dbReference>
<dbReference type="GO" id="GO:0005886">
    <property type="term" value="C:plasma membrane"/>
    <property type="evidence" value="ECO:0007669"/>
    <property type="project" value="TreeGrafter"/>
</dbReference>
<feature type="transmembrane region" description="Helical" evidence="3">
    <location>
        <begin position="304"/>
        <end position="324"/>
    </location>
</feature>
<feature type="signal peptide" evidence="4">
    <location>
        <begin position="1"/>
        <end position="27"/>
    </location>
</feature>
<keyword evidence="4" id="KW-0732">Signal</keyword>
<dbReference type="PROSITE" id="PS50887">
    <property type="entry name" value="GGDEF"/>
    <property type="match status" value="1"/>
</dbReference>
<dbReference type="InterPro" id="IPR011623">
    <property type="entry name" value="7TMR_DISM_rcpt_extracell_dom1"/>
</dbReference>
<dbReference type="PROSITE" id="PS51257">
    <property type="entry name" value="PROKAR_LIPOPROTEIN"/>
    <property type="match status" value="1"/>
</dbReference>
<dbReference type="GO" id="GO:1902201">
    <property type="term" value="P:negative regulation of bacterial-type flagellum-dependent cell motility"/>
    <property type="evidence" value="ECO:0007669"/>
    <property type="project" value="TreeGrafter"/>
</dbReference>
<proteinExistence type="predicted"/>
<dbReference type="CDD" id="cd01949">
    <property type="entry name" value="GGDEF"/>
    <property type="match status" value="1"/>
</dbReference>
<feature type="transmembrane region" description="Helical" evidence="3">
    <location>
        <begin position="276"/>
        <end position="298"/>
    </location>
</feature>
<dbReference type="EMBL" id="JAATJB010000002">
    <property type="protein sequence ID" value="NJB96417.1"/>
    <property type="molecule type" value="Genomic_DNA"/>
</dbReference>
<protein>
    <recommendedName>
        <fullName evidence="1">diguanylate cyclase</fullName>
        <ecNumber evidence="1">2.7.7.65</ecNumber>
    </recommendedName>
</protein>
<dbReference type="Pfam" id="PF00990">
    <property type="entry name" value="GGDEF"/>
    <property type="match status" value="1"/>
</dbReference>
<dbReference type="NCBIfam" id="TIGR00254">
    <property type="entry name" value="GGDEF"/>
    <property type="match status" value="1"/>
</dbReference>
<dbReference type="Proteomes" id="UP000531251">
    <property type="component" value="Unassembled WGS sequence"/>
</dbReference>
<dbReference type="Gene3D" id="3.30.70.270">
    <property type="match status" value="1"/>
</dbReference>
<comment type="catalytic activity">
    <reaction evidence="2">
        <text>2 GTP = 3',3'-c-di-GMP + 2 diphosphate</text>
        <dbReference type="Rhea" id="RHEA:24898"/>
        <dbReference type="ChEBI" id="CHEBI:33019"/>
        <dbReference type="ChEBI" id="CHEBI:37565"/>
        <dbReference type="ChEBI" id="CHEBI:58805"/>
        <dbReference type="EC" id="2.7.7.65"/>
    </reaction>
</comment>
<dbReference type="SUPFAM" id="SSF55073">
    <property type="entry name" value="Nucleotide cyclase"/>
    <property type="match status" value="1"/>
</dbReference>
<evidence type="ECO:0000313" key="7">
    <source>
        <dbReference type="Proteomes" id="UP000531251"/>
    </source>
</evidence>
<feature type="transmembrane region" description="Helical" evidence="3">
    <location>
        <begin position="244"/>
        <end position="264"/>
    </location>
</feature>
<dbReference type="Pfam" id="PF07695">
    <property type="entry name" value="7TMR-DISM_7TM"/>
    <property type="match status" value="1"/>
</dbReference>